<protein>
    <submittedName>
        <fullName evidence="1">Peroxide stress protein YaaA</fullName>
    </submittedName>
</protein>
<dbReference type="PANTHER" id="PTHR30283">
    <property type="entry name" value="PEROXIDE STRESS RESPONSE PROTEIN YAAA"/>
    <property type="match status" value="1"/>
</dbReference>
<accession>A0A6M8AZ53</accession>
<dbReference type="EMBL" id="CP053642">
    <property type="protein sequence ID" value="QKD79829.1"/>
    <property type="molecule type" value="Genomic_DNA"/>
</dbReference>
<keyword evidence="2" id="KW-1185">Reference proteome</keyword>
<evidence type="ECO:0000313" key="2">
    <source>
        <dbReference type="Proteomes" id="UP000504752"/>
    </source>
</evidence>
<gene>
    <name evidence="1" type="primary">yaaA</name>
    <name evidence="1" type="ORF">HPC72_05835</name>
</gene>
<dbReference type="PANTHER" id="PTHR30283:SF4">
    <property type="entry name" value="PEROXIDE STRESS RESISTANCE PROTEIN YAAA"/>
    <property type="match status" value="1"/>
</dbReference>
<dbReference type="InterPro" id="IPR005583">
    <property type="entry name" value="YaaA"/>
</dbReference>
<dbReference type="KEGG" id="amam:HPC72_05835"/>
<proteinExistence type="predicted"/>
<dbReference type="GO" id="GO:0033194">
    <property type="term" value="P:response to hydroperoxide"/>
    <property type="evidence" value="ECO:0007669"/>
    <property type="project" value="TreeGrafter"/>
</dbReference>
<evidence type="ECO:0000313" key="1">
    <source>
        <dbReference type="EMBL" id="QKD79829.1"/>
    </source>
</evidence>
<dbReference type="GO" id="GO:0005829">
    <property type="term" value="C:cytosol"/>
    <property type="evidence" value="ECO:0007669"/>
    <property type="project" value="TreeGrafter"/>
</dbReference>
<sequence length="266" mass="27576">MRVLILLPPSEGKTPPDSGPSLRLSSLLAADRLTAARQAVMEELARVSAAADAAKVLGLGPRSSADAAVNLVLDAAPCAPAHELFTGVLYEAARLGGTGAPGEAEALSRDVVILSGLWGAVRATDRLPDHRLAMGVSLPGCGRLNAFWVRELAAVLGPIAEEAGLVIDARSSAYAAAWQPDRSWGGELLRIRAVRIREGRRQVVSHHAKHTRGLLAGELIALRVAGRAPSTANGVAEVGAGLDGVADAELSAPDRSGRRDLTLILA</sequence>
<organism evidence="1 2">
    <name type="scientific">Actinomyces marmotae</name>
    <dbReference type="NCBI Taxonomy" id="2737173"/>
    <lineage>
        <taxon>Bacteria</taxon>
        <taxon>Bacillati</taxon>
        <taxon>Actinomycetota</taxon>
        <taxon>Actinomycetes</taxon>
        <taxon>Actinomycetales</taxon>
        <taxon>Actinomycetaceae</taxon>
        <taxon>Actinomyces</taxon>
    </lineage>
</organism>
<reference evidence="1 2" key="1">
    <citation type="submission" date="2020-05" db="EMBL/GenBank/DDBJ databases">
        <title>Actinomyces sp. zg-325.</title>
        <authorList>
            <person name="Yang C."/>
        </authorList>
    </citation>
    <scope>NUCLEOTIDE SEQUENCE [LARGE SCALE GENOMIC DNA]</scope>
    <source>
        <strain evidence="2">zg-325</strain>
    </source>
</reference>
<dbReference type="Pfam" id="PF03883">
    <property type="entry name" value="H2O2_YaaD"/>
    <property type="match status" value="1"/>
</dbReference>
<name>A0A6M8AZ53_9ACTO</name>
<dbReference type="AlphaFoldDB" id="A0A6M8AZ53"/>
<dbReference type="Proteomes" id="UP000504752">
    <property type="component" value="Chromosome"/>
</dbReference>